<reference evidence="13 14" key="1">
    <citation type="submission" date="2017-03" db="EMBL/GenBank/DDBJ databases">
        <title>Isolation of Levoglucosan Utilizing Bacteria.</title>
        <authorList>
            <person name="Arya A.S."/>
        </authorList>
    </citation>
    <scope>NUCLEOTIDE SEQUENCE [LARGE SCALE GENOMIC DNA]</scope>
    <source>
        <strain evidence="13 14">MEC069</strain>
    </source>
</reference>
<dbReference type="InterPro" id="IPR005814">
    <property type="entry name" value="Aminotrans_3"/>
</dbReference>
<evidence type="ECO:0000256" key="6">
    <source>
        <dbReference type="ARBA" id="ARBA00014798"/>
    </source>
</evidence>
<evidence type="ECO:0000256" key="10">
    <source>
        <dbReference type="ARBA" id="ARBA00049111"/>
    </source>
</evidence>
<evidence type="ECO:0000256" key="7">
    <source>
        <dbReference type="ARBA" id="ARBA00022576"/>
    </source>
</evidence>
<dbReference type="PIRSF" id="PIRSF000521">
    <property type="entry name" value="Transaminase_4ab_Lys_Orn"/>
    <property type="match status" value="1"/>
</dbReference>
<dbReference type="OrthoDB" id="9807885at2"/>
<dbReference type="Proteomes" id="UP000298246">
    <property type="component" value="Unassembled WGS sequence"/>
</dbReference>
<dbReference type="InterPro" id="IPR015421">
    <property type="entry name" value="PyrdxlP-dep_Trfase_major"/>
</dbReference>
<dbReference type="PANTHER" id="PTHR43552">
    <property type="entry name" value="DIAMINOBUTYRATE--2-OXOGLUTARATE AMINOTRANSFERASE"/>
    <property type="match status" value="1"/>
</dbReference>
<evidence type="ECO:0000256" key="11">
    <source>
        <dbReference type="RuleBase" id="RU003560"/>
    </source>
</evidence>
<dbReference type="Gene3D" id="3.90.1150.10">
    <property type="entry name" value="Aspartate Aminotransferase, domain 1"/>
    <property type="match status" value="1"/>
</dbReference>
<dbReference type="SUPFAM" id="SSF53383">
    <property type="entry name" value="PLP-dependent transferases"/>
    <property type="match status" value="1"/>
</dbReference>
<dbReference type="NCBIfam" id="TIGR02407">
    <property type="entry name" value="ectoine_ectB"/>
    <property type="match status" value="1"/>
</dbReference>
<gene>
    <name evidence="13" type="ORF">B5M42_11600</name>
</gene>
<evidence type="ECO:0000256" key="2">
    <source>
        <dbReference type="ARBA" id="ARBA00002189"/>
    </source>
</evidence>
<dbReference type="EMBL" id="MYFO01000013">
    <property type="protein sequence ID" value="TFE87470.1"/>
    <property type="molecule type" value="Genomic_DNA"/>
</dbReference>
<keyword evidence="9 11" id="KW-0663">Pyridoxal phosphate</keyword>
<dbReference type="Gene3D" id="3.40.640.10">
    <property type="entry name" value="Type I PLP-dependent aspartate aminotransferase-like (Major domain)"/>
    <property type="match status" value="1"/>
</dbReference>
<comment type="caution">
    <text evidence="13">The sequence shown here is derived from an EMBL/GenBank/DDBJ whole genome shotgun (WGS) entry which is preliminary data.</text>
</comment>
<evidence type="ECO:0000256" key="5">
    <source>
        <dbReference type="ARBA" id="ARBA00013155"/>
    </source>
</evidence>
<comment type="pathway">
    <text evidence="3 12">Amine and polyamine biosynthesis; ectoine biosynthesis; L-ectoine from L-aspartate 4-semialdehyde: step 1/3.</text>
</comment>
<dbReference type="GO" id="GO:0047307">
    <property type="term" value="F:diaminobutyrate-pyruvate transaminase activity"/>
    <property type="evidence" value="ECO:0007669"/>
    <property type="project" value="InterPro"/>
</dbReference>
<dbReference type="GO" id="GO:0019491">
    <property type="term" value="P:ectoine biosynthetic process"/>
    <property type="evidence" value="ECO:0007669"/>
    <property type="project" value="UniProtKB-UniPathway"/>
</dbReference>
<dbReference type="InterPro" id="IPR004637">
    <property type="entry name" value="Dat"/>
</dbReference>
<evidence type="ECO:0000256" key="9">
    <source>
        <dbReference type="ARBA" id="ARBA00022898"/>
    </source>
</evidence>
<evidence type="ECO:0000256" key="8">
    <source>
        <dbReference type="ARBA" id="ARBA00022679"/>
    </source>
</evidence>
<evidence type="ECO:0000256" key="4">
    <source>
        <dbReference type="ARBA" id="ARBA00008954"/>
    </source>
</evidence>
<evidence type="ECO:0000256" key="12">
    <source>
        <dbReference type="RuleBase" id="RU365034"/>
    </source>
</evidence>
<dbReference type="PROSITE" id="PS00600">
    <property type="entry name" value="AA_TRANSFER_CLASS_3"/>
    <property type="match status" value="1"/>
</dbReference>
<keyword evidence="7 12" id="KW-0032">Aminotransferase</keyword>
<dbReference type="InterPro" id="IPR012773">
    <property type="entry name" value="Ectoine_EctB"/>
</dbReference>
<dbReference type="Pfam" id="PF00202">
    <property type="entry name" value="Aminotran_3"/>
    <property type="match status" value="1"/>
</dbReference>
<evidence type="ECO:0000313" key="14">
    <source>
        <dbReference type="Proteomes" id="UP000298246"/>
    </source>
</evidence>
<dbReference type="PANTHER" id="PTHR43552:SF2">
    <property type="entry name" value="DIAMINOBUTYRATE--2-OXOGLUTARATE TRANSAMINASE"/>
    <property type="match status" value="1"/>
</dbReference>
<keyword evidence="14" id="KW-1185">Reference proteome</keyword>
<dbReference type="NCBIfam" id="NF006733">
    <property type="entry name" value="PRK09264.1"/>
    <property type="match status" value="1"/>
</dbReference>
<proteinExistence type="inferred from homology"/>
<keyword evidence="8 12" id="KW-0808">Transferase</keyword>
<dbReference type="InterPro" id="IPR015422">
    <property type="entry name" value="PyrdxlP-dep_Trfase_small"/>
</dbReference>
<comment type="similarity">
    <text evidence="4 11">Belongs to the class-III pyridoxal-phosphate-dependent aminotransferase family.</text>
</comment>
<name>A0A4Y8Q3M5_9BACL</name>
<dbReference type="InterPro" id="IPR049704">
    <property type="entry name" value="Aminotrans_3_PPA_site"/>
</dbReference>
<dbReference type="CDD" id="cd00610">
    <property type="entry name" value="OAT_like"/>
    <property type="match status" value="1"/>
</dbReference>
<comment type="cofactor">
    <cofactor evidence="1 12">
        <name>pyridoxal 5'-phosphate</name>
        <dbReference type="ChEBI" id="CHEBI:597326"/>
    </cofactor>
</comment>
<evidence type="ECO:0000313" key="13">
    <source>
        <dbReference type="EMBL" id="TFE87470.1"/>
    </source>
</evidence>
<protein>
    <recommendedName>
        <fullName evidence="6 12">Diaminobutyrate--2-oxoglutarate transaminase</fullName>
        <ecNumber evidence="5 12">2.6.1.76</ecNumber>
    </recommendedName>
    <alternativeName>
        <fullName evidence="12">DABA aminotransferase</fullName>
    </alternativeName>
</protein>
<dbReference type="GO" id="GO:0030170">
    <property type="term" value="F:pyridoxal phosphate binding"/>
    <property type="evidence" value="ECO:0007669"/>
    <property type="project" value="InterPro"/>
</dbReference>
<dbReference type="EC" id="2.6.1.76" evidence="5 12"/>
<comment type="function">
    <text evidence="2 12">Catalyzes reversively the conversion of L-aspartate beta-semialdehyde (ASA) to L-2,4-diaminobutyrate (DABA) by transamination with L-glutamate.</text>
</comment>
<evidence type="ECO:0000256" key="1">
    <source>
        <dbReference type="ARBA" id="ARBA00001933"/>
    </source>
</evidence>
<dbReference type="UniPathway" id="UPA00067">
    <property type="reaction ID" value="UER00121"/>
</dbReference>
<dbReference type="AlphaFoldDB" id="A0A4Y8Q3M5"/>
<dbReference type="NCBIfam" id="TIGR00709">
    <property type="entry name" value="dat"/>
    <property type="match status" value="1"/>
</dbReference>
<comment type="catalytic activity">
    <reaction evidence="10 12">
        <text>L-2,4-diaminobutanoate + 2-oxoglutarate = L-aspartate 4-semialdehyde + L-glutamate</text>
        <dbReference type="Rhea" id="RHEA:11160"/>
        <dbReference type="ChEBI" id="CHEBI:16810"/>
        <dbReference type="ChEBI" id="CHEBI:29985"/>
        <dbReference type="ChEBI" id="CHEBI:58761"/>
        <dbReference type="ChEBI" id="CHEBI:537519"/>
        <dbReference type="EC" id="2.6.1.76"/>
    </reaction>
</comment>
<sequence>MLPFEQLESNVRSYCRTFPRVFERAKGAHLFSEDGSAYVDFFAGAGALNYGHNPDFIQSRLVDFIQSDRIMHGLDMYTTAKREFLLAFTERILRPRGLVYKMQFCGPTGTNAVEAAIKLARKVKGRTNMFSFMGGYHGMSLGSLAATSNLDSRAGAGRPLDGVTFIPYESGGFAIDSIAYMEHLLSDTHAGVDKPAAVIVETVQAEGGVNVASADWLQSLKRLCEQHDLLLICDDVQVGCGRTGTFFSFERAGIEPDMVVLSKSIGGCGLPMSLLLLRPELDIWKPGEHNGTFRGNQLAFVAATAALELWEGSDFANEIVRKGAWLQSFLQHELSFLGDGADIRGIGLLWGIDVARVGGPALAKMVVELCFEKRLILERAGRNDTVLKLMPPLTIDMETLRVGCEVVRDALRACCEVNGVGGATVRIG</sequence>
<evidence type="ECO:0000256" key="3">
    <source>
        <dbReference type="ARBA" id="ARBA00004946"/>
    </source>
</evidence>
<accession>A0A4Y8Q3M5</accession>
<dbReference type="RefSeq" id="WP_134752945.1">
    <property type="nucleotide sequence ID" value="NZ_MYFO02000010.1"/>
</dbReference>
<organism evidence="13 14">
    <name type="scientific">Paenibacillus athensensis</name>
    <dbReference type="NCBI Taxonomy" id="1967502"/>
    <lineage>
        <taxon>Bacteria</taxon>
        <taxon>Bacillati</taxon>
        <taxon>Bacillota</taxon>
        <taxon>Bacilli</taxon>
        <taxon>Bacillales</taxon>
        <taxon>Paenibacillaceae</taxon>
        <taxon>Paenibacillus</taxon>
    </lineage>
</organism>
<dbReference type="InterPro" id="IPR015424">
    <property type="entry name" value="PyrdxlP-dep_Trfase"/>
</dbReference>
<dbReference type="GO" id="GO:0045303">
    <property type="term" value="F:diaminobutyrate-2-oxoglutarate transaminase activity"/>
    <property type="evidence" value="ECO:0007669"/>
    <property type="project" value="UniProtKB-EC"/>
</dbReference>